<sequence length="347" mass="39361">MITKITRNPEKFDSFELYTKLCARNAFDINDSSSIDKVIDTLKKALKENHKNLNLVFGKRVESMFGIVAASLGKCSLIKQEDGGEAYCNDDISIPDYRVVLKEDNSSFLVEVKNYHREPFESKFSFTKRYFQSLIKYSELVNCPIKFAIYYSKTNLWVLLEPSDFTENKSRYVIDLPSAMMRNEMVALGDEWISTKPPLEICIVSDSSKPATYDDATGQSNFTIKNVFCYCAGNLVNGDKENELLNLFAMYGTWAETEVLPVVADNRLIGIKYKFEPGGEYSENGFDPLGQLSSMISSAYKLATEDNGTVVAVETIREAKSFSIVIPEDYKSKELPLWRFRVEPNKG</sequence>
<dbReference type="GO" id="GO:0003676">
    <property type="term" value="F:nucleic acid binding"/>
    <property type="evidence" value="ECO:0007669"/>
    <property type="project" value="InterPro"/>
</dbReference>
<dbReference type="Gene3D" id="3.40.1350.10">
    <property type="match status" value="1"/>
</dbReference>
<name>A0AAN1CVP4_VIBNA</name>
<organism evidence="1 2">
    <name type="scientific">Vibrio natriegens NBRC 15636 = ATCC 14048 = DSM 759</name>
    <dbReference type="NCBI Taxonomy" id="1219067"/>
    <lineage>
        <taxon>Bacteria</taxon>
        <taxon>Pseudomonadati</taxon>
        <taxon>Pseudomonadota</taxon>
        <taxon>Gammaproteobacteria</taxon>
        <taxon>Vibrionales</taxon>
        <taxon>Vibrionaceae</taxon>
        <taxon>Vibrio</taxon>
    </lineage>
</organism>
<proteinExistence type="predicted"/>
<reference evidence="1 2" key="1">
    <citation type="submission" date="2016-07" db="EMBL/GenBank/DDBJ databases">
        <title>Developing Vibrio natriegens as a novel, fast-growing host for biotechnology.</title>
        <authorList>
            <person name="Weinstock M.T."/>
            <person name="Hesek E.D."/>
            <person name="Wilson C.M."/>
            <person name="Gibson D.G."/>
        </authorList>
    </citation>
    <scope>NUCLEOTIDE SEQUENCE [LARGE SCALE GENOMIC DNA]</scope>
    <source>
        <strain evidence="1 2">ATCC 14048</strain>
    </source>
</reference>
<evidence type="ECO:0008006" key="3">
    <source>
        <dbReference type="Google" id="ProtNLM"/>
    </source>
</evidence>
<dbReference type="RefSeq" id="WP_020333049.1">
    <property type="nucleotide sequence ID" value="NZ_ATFJ01000001.1"/>
</dbReference>
<evidence type="ECO:0000313" key="1">
    <source>
        <dbReference type="EMBL" id="ANQ12383.1"/>
    </source>
</evidence>
<dbReference type="InterPro" id="IPR011856">
    <property type="entry name" value="tRNA_endonuc-like_dom_sf"/>
</dbReference>
<dbReference type="KEGG" id="vna:PN96_07075"/>
<gene>
    <name evidence="1" type="ORF">BA890_06275</name>
</gene>
<dbReference type="Proteomes" id="UP000092741">
    <property type="component" value="Chromosome 1"/>
</dbReference>
<evidence type="ECO:0000313" key="2">
    <source>
        <dbReference type="Proteomes" id="UP000092741"/>
    </source>
</evidence>
<dbReference type="GeneID" id="70912551"/>
<keyword evidence="2" id="KW-1185">Reference proteome</keyword>
<dbReference type="EMBL" id="CP016345">
    <property type="protein sequence ID" value="ANQ12383.1"/>
    <property type="molecule type" value="Genomic_DNA"/>
</dbReference>
<accession>A0AAN1CVP4</accession>
<protein>
    <recommendedName>
        <fullName evidence="3">Restriction endonuclease</fullName>
    </recommendedName>
</protein>
<dbReference type="AlphaFoldDB" id="A0AAN1CVP4"/>